<proteinExistence type="predicted"/>
<evidence type="ECO:0000313" key="1">
    <source>
        <dbReference type="EMBL" id="MDL0089929.1"/>
    </source>
</evidence>
<comment type="caution">
    <text evidence="1">The sequence shown here is derived from an EMBL/GenBank/DDBJ whole genome shotgun (WGS) entry which is preliminary data.</text>
</comment>
<name>A0ABT7HU65_9BACT</name>
<organism evidence="1 2">
    <name type="scientific">Campylobacter gastrosuis</name>
    <dbReference type="NCBI Taxonomy" id="2974576"/>
    <lineage>
        <taxon>Bacteria</taxon>
        <taxon>Pseudomonadati</taxon>
        <taxon>Campylobacterota</taxon>
        <taxon>Epsilonproteobacteria</taxon>
        <taxon>Campylobacterales</taxon>
        <taxon>Campylobacteraceae</taxon>
        <taxon>Campylobacter</taxon>
    </lineage>
</organism>
<dbReference type="RefSeq" id="WP_284938698.1">
    <property type="nucleotide sequence ID" value="NZ_JANURM010000027.1"/>
</dbReference>
<sequence>MYIYGFKARYWSKFYYKSKDGFILTRLGNVVVDLVFKDWRG</sequence>
<accession>A0ABT7HU65</accession>
<dbReference type="Proteomes" id="UP001173801">
    <property type="component" value="Unassembled WGS sequence"/>
</dbReference>
<dbReference type="EMBL" id="JANURM010000027">
    <property type="protein sequence ID" value="MDL0089929.1"/>
    <property type="molecule type" value="Genomic_DNA"/>
</dbReference>
<reference evidence="1" key="2">
    <citation type="journal article" date="2023" name="Microorganisms">
        <title>Isolation and Genomic Characteristics of Cat-Borne Campylobacter felis sp. nov. and Sheep-Borne Campylobacter ovis sp. nov.</title>
        <authorList>
            <person name="Wang H."/>
            <person name="Li Y."/>
            <person name="Gu Y."/>
            <person name="Zhou G."/>
            <person name="Chen X."/>
            <person name="Zhang X."/>
            <person name="Shao Z."/>
            <person name="Zhang J."/>
            <person name="Zhang M."/>
        </authorList>
    </citation>
    <scope>NUCLEOTIDE SEQUENCE</scope>
    <source>
        <strain evidence="1">PS10</strain>
    </source>
</reference>
<evidence type="ECO:0000313" key="2">
    <source>
        <dbReference type="Proteomes" id="UP001173801"/>
    </source>
</evidence>
<protein>
    <submittedName>
        <fullName evidence="1">Uncharacterized protein</fullName>
    </submittedName>
</protein>
<gene>
    <name evidence="1" type="ORF">NYG85_11235</name>
</gene>
<keyword evidence="2" id="KW-1185">Reference proteome</keyword>
<reference evidence="1" key="1">
    <citation type="submission" date="2022-08" db="EMBL/GenBank/DDBJ databases">
        <authorList>
            <person name="Wang H."/>
        </authorList>
    </citation>
    <scope>NUCLEOTIDE SEQUENCE</scope>
    <source>
        <strain evidence="1">PS10</strain>
    </source>
</reference>